<dbReference type="InterPro" id="IPR015257">
    <property type="entry name" value="Maf1"/>
</dbReference>
<keyword evidence="6" id="KW-0333">Golgi apparatus</keyword>
<evidence type="ECO:0000256" key="2">
    <source>
        <dbReference type="ARBA" id="ARBA00004640"/>
    </source>
</evidence>
<evidence type="ECO:0000256" key="8">
    <source>
        <dbReference type="ARBA" id="ARBA00023329"/>
    </source>
</evidence>
<sequence>MAITYLILLSRQGKVRLAKWFTTLSPKEKAKIIKDVSQLVLSRRTRMCNFLEYKDSKVVYRRYASLFFIAGCASTDNELITLEIVHRYVEQMDKYYGNVCELDIIFNFQKAYFILDELLLAGELQESSKKNVLRCISQQDSLEDMEYLPLRDFDDVTNALNFDTADCHVIGGCDLYTTKAAGSDKKLYKTIENSLESQYESLLRFSASLSPPQATSAAASLNLSRSSPFGPLSQISSRRTFAYLIATLNASHPDYDFSHLLRPSDFRREKSLKAVMNTLDTTLYNLRPRPTSVAVPSHWSSEVSAGRPSTPSGSQTWGPRMWRLIDKEMSLKECSVYCYSPDEDPYDGEEGAIWSFNYFFFNKARKRVCYIYLRGLSIISHSPAQRTPMKTKRSADDDWGQSDISGAGKRARYWLGDRANDDVSSGWGEDDDEQDIIAAPYDDDEVEVLEVLDDGDEPRYVLSADEAGSPYSERSGRSMSKGTVRGVSEEIADSMDV</sequence>
<dbReference type="GO" id="GO:0016482">
    <property type="term" value="P:cytosolic transport"/>
    <property type="evidence" value="ECO:0007669"/>
    <property type="project" value="UniProtKB-ARBA"/>
</dbReference>
<dbReference type="InterPro" id="IPR038564">
    <property type="entry name" value="Maf1_sf"/>
</dbReference>
<feature type="region of interest" description="Disordered" evidence="11">
    <location>
        <begin position="455"/>
        <end position="497"/>
    </location>
</feature>
<dbReference type="SUPFAM" id="SSF64356">
    <property type="entry name" value="SNARE-like"/>
    <property type="match status" value="1"/>
</dbReference>
<dbReference type="EMBL" id="FWEW01000845">
    <property type="protein sequence ID" value="SLM35918.1"/>
    <property type="molecule type" value="Genomic_DNA"/>
</dbReference>
<evidence type="ECO:0000313" key="14">
    <source>
        <dbReference type="Proteomes" id="UP000192927"/>
    </source>
</evidence>
<dbReference type="Gene3D" id="3.40.1000.50">
    <property type="entry name" value="Repressor of RNA polymerase III transcription Maf1"/>
    <property type="match status" value="1"/>
</dbReference>
<name>A0A1W5CYG9_9LECA</name>
<keyword evidence="7" id="KW-0472">Membrane</keyword>
<dbReference type="GO" id="GO:0005829">
    <property type="term" value="C:cytosol"/>
    <property type="evidence" value="ECO:0007669"/>
    <property type="project" value="GOC"/>
</dbReference>
<dbReference type="Proteomes" id="UP000192927">
    <property type="component" value="Unassembled WGS sequence"/>
</dbReference>
<dbReference type="InterPro" id="IPR011012">
    <property type="entry name" value="Longin-like_dom_sf"/>
</dbReference>
<evidence type="ECO:0000256" key="6">
    <source>
        <dbReference type="ARBA" id="ARBA00023034"/>
    </source>
</evidence>
<reference evidence="14" key="1">
    <citation type="submission" date="2017-03" db="EMBL/GenBank/DDBJ databases">
        <authorList>
            <person name="Sharma R."/>
            <person name="Thines M."/>
        </authorList>
    </citation>
    <scope>NUCLEOTIDE SEQUENCE [LARGE SCALE GENOMIC DNA]</scope>
</reference>
<evidence type="ECO:0000259" key="12">
    <source>
        <dbReference type="Pfam" id="PF01217"/>
    </source>
</evidence>
<evidence type="ECO:0000256" key="10">
    <source>
        <dbReference type="ARBA" id="ARBA00081706"/>
    </source>
</evidence>
<feature type="domain" description="AP complex mu/sigma subunit" evidence="12">
    <location>
        <begin position="3"/>
        <end position="142"/>
    </location>
</feature>
<proteinExistence type="inferred from homology"/>
<evidence type="ECO:0000256" key="4">
    <source>
        <dbReference type="ARBA" id="ARBA00022448"/>
    </source>
</evidence>
<dbReference type="GO" id="GO:0030121">
    <property type="term" value="C:AP-1 adaptor complex"/>
    <property type="evidence" value="ECO:0007669"/>
    <property type="project" value="InterPro"/>
</dbReference>
<protein>
    <recommendedName>
        <fullName evidence="9">AP-1 complex subunit sigma-1</fullName>
    </recommendedName>
    <alternativeName>
        <fullName evidence="10">Sigma1-adaptin</fullName>
    </alternativeName>
</protein>
<keyword evidence="4" id="KW-0813">Transport</keyword>
<dbReference type="FunFam" id="3.30.450.60:FF:000007">
    <property type="entry name" value="AP complex subunit sigma"/>
    <property type="match status" value="1"/>
</dbReference>
<dbReference type="GO" id="GO:0015031">
    <property type="term" value="P:protein transport"/>
    <property type="evidence" value="ECO:0007669"/>
    <property type="project" value="UniProtKB-KW"/>
</dbReference>
<organism evidence="13 14">
    <name type="scientific">Lasallia pustulata</name>
    <dbReference type="NCBI Taxonomy" id="136370"/>
    <lineage>
        <taxon>Eukaryota</taxon>
        <taxon>Fungi</taxon>
        <taxon>Dikarya</taxon>
        <taxon>Ascomycota</taxon>
        <taxon>Pezizomycotina</taxon>
        <taxon>Lecanoromycetes</taxon>
        <taxon>OSLEUM clade</taxon>
        <taxon>Umbilicariomycetidae</taxon>
        <taxon>Umbilicariales</taxon>
        <taxon>Umbilicariaceae</taxon>
        <taxon>Lasallia</taxon>
    </lineage>
</organism>
<evidence type="ECO:0000256" key="1">
    <source>
        <dbReference type="ARBA" id="ARBA00004555"/>
    </source>
</evidence>
<dbReference type="GO" id="GO:0005634">
    <property type="term" value="C:nucleus"/>
    <property type="evidence" value="ECO:0007669"/>
    <property type="project" value="TreeGrafter"/>
</dbReference>
<dbReference type="InterPro" id="IPR044733">
    <property type="entry name" value="AP1_sigma"/>
</dbReference>
<dbReference type="GO" id="GO:0000994">
    <property type="term" value="F:RNA polymerase III core binding"/>
    <property type="evidence" value="ECO:0007669"/>
    <property type="project" value="TreeGrafter"/>
</dbReference>
<dbReference type="GO" id="GO:0016480">
    <property type="term" value="P:negative regulation of transcription by RNA polymerase III"/>
    <property type="evidence" value="ECO:0007669"/>
    <property type="project" value="InterPro"/>
</dbReference>
<accession>A0A1W5CYG9</accession>
<dbReference type="Pfam" id="PF09174">
    <property type="entry name" value="Maf1"/>
    <property type="match status" value="1"/>
</dbReference>
<evidence type="ECO:0000313" key="13">
    <source>
        <dbReference type="EMBL" id="SLM35918.1"/>
    </source>
</evidence>
<dbReference type="PANTHER" id="PTHR22504:SF0">
    <property type="entry name" value="REPRESSOR OF RNA POLYMERASE III TRANSCRIPTION MAF1 HOMOLOG"/>
    <property type="match status" value="1"/>
</dbReference>
<keyword evidence="14" id="KW-1185">Reference proteome</keyword>
<dbReference type="InterPro" id="IPR022775">
    <property type="entry name" value="AP_mu_sigma_su"/>
</dbReference>
<keyword evidence="5" id="KW-0653">Protein transport</keyword>
<comment type="similarity">
    <text evidence="3">Belongs to the adaptor complexes small subunit family.</text>
</comment>
<dbReference type="GO" id="GO:0035615">
    <property type="term" value="F:clathrin adaptor activity"/>
    <property type="evidence" value="ECO:0007669"/>
    <property type="project" value="InterPro"/>
</dbReference>
<dbReference type="FunFam" id="3.40.1000.50:FF:000004">
    <property type="entry name" value="Repressor of RNA polymerase III transcription MAF1"/>
    <property type="match status" value="1"/>
</dbReference>
<dbReference type="AlphaFoldDB" id="A0A1W5CYG9"/>
<evidence type="ECO:0000256" key="5">
    <source>
        <dbReference type="ARBA" id="ARBA00022927"/>
    </source>
</evidence>
<evidence type="ECO:0000256" key="3">
    <source>
        <dbReference type="ARBA" id="ARBA00006972"/>
    </source>
</evidence>
<evidence type="ECO:0000256" key="11">
    <source>
        <dbReference type="SAM" id="MobiDB-lite"/>
    </source>
</evidence>
<feature type="region of interest" description="Disordered" evidence="11">
    <location>
        <begin position="384"/>
        <end position="403"/>
    </location>
</feature>
<dbReference type="Gene3D" id="3.30.450.60">
    <property type="match status" value="1"/>
</dbReference>
<evidence type="ECO:0000256" key="9">
    <source>
        <dbReference type="ARBA" id="ARBA00074180"/>
    </source>
</evidence>
<comment type="subcellular location">
    <subcellularLocation>
        <location evidence="2">Cytoplasmic vesicle</location>
        <location evidence="2">Clathrin-coated vesicle membrane</location>
    </subcellularLocation>
    <subcellularLocation>
        <location evidence="1">Golgi apparatus</location>
    </subcellularLocation>
</comment>
<dbReference type="PANTHER" id="PTHR22504">
    <property type="entry name" value="REPRESSOR OF RNA POLYMERASE III TRANSCRIPTION MAF1"/>
    <property type="match status" value="1"/>
</dbReference>
<evidence type="ECO:0000256" key="7">
    <source>
        <dbReference type="ARBA" id="ARBA00023136"/>
    </source>
</evidence>
<keyword evidence="8" id="KW-0968">Cytoplasmic vesicle</keyword>
<dbReference type="CDD" id="cd14831">
    <property type="entry name" value="AP1_sigma"/>
    <property type="match status" value="1"/>
</dbReference>
<dbReference type="Pfam" id="PF01217">
    <property type="entry name" value="Clat_adaptor_s"/>
    <property type="match status" value="1"/>
</dbReference>